<evidence type="ECO:0000256" key="1">
    <source>
        <dbReference type="SAM" id="MobiDB-lite"/>
    </source>
</evidence>
<evidence type="ECO:0000313" key="2">
    <source>
        <dbReference type="EMBL" id="KAK9805015.1"/>
    </source>
</evidence>
<feature type="region of interest" description="Disordered" evidence="1">
    <location>
        <begin position="216"/>
        <end position="241"/>
    </location>
</feature>
<dbReference type="AlphaFoldDB" id="A0AAW1P456"/>
<gene>
    <name evidence="2" type="ORF">WJX73_001586</name>
</gene>
<organism evidence="2 3">
    <name type="scientific">Symbiochloris irregularis</name>
    <dbReference type="NCBI Taxonomy" id="706552"/>
    <lineage>
        <taxon>Eukaryota</taxon>
        <taxon>Viridiplantae</taxon>
        <taxon>Chlorophyta</taxon>
        <taxon>core chlorophytes</taxon>
        <taxon>Trebouxiophyceae</taxon>
        <taxon>Trebouxiales</taxon>
        <taxon>Trebouxiaceae</taxon>
        <taxon>Symbiochloris</taxon>
    </lineage>
</organism>
<feature type="compositionally biased region" description="Polar residues" evidence="1">
    <location>
        <begin position="343"/>
        <end position="358"/>
    </location>
</feature>
<dbReference type="Proteomes" id="UP001465755">
    <property type="component" value="Unassembled WGS sequence"/>
</dbReference>
<protein>
    <submittedName>
        <fullName evidence="2">Uncharacterized protein</fullName>
    </submittedName>
</protein>
<feature type="region of interest" description="Disordered" evidence="1">
    <location>
        <begin position="305"/>
        <end position="421"/>
    </location>
</feature>
<feature type="compositionally biased region" description="Low complexity" evidence="1">
    <location>
        <begin position="65"/>
        <end position="75"/>
    </location>
</feature>
<sequence>MFLDQGKESCRKLVAVRRTEQQLHTLHLVSERPERHHIPAALACLWDDDCGNSDDMGSHTRSTISSSDAAELASSSPLQGSVADFAPLMWAGSNPGQARQRPRTLQLEFNFNPALHPSISDPTPAVPQAAFDQNPLQEGQAPLLDPRRWGLHSPSPSMQSGLTPLMSSGHPAQQFEGHADTLGGFPQIAPRDLAEASLDDLAAHESLLSRQLPEAAGGRLPAHAHQSLAGRGRDPGQLTFHPGQQASWLQADDFPSLPSWGQSHRASLRTPFQEPNLQQASRGAQDDLEVASRAFKLAARESLSGLTDSARPANLPDSPHAASPTTSPKPARPAHRFSGPQAIRTSAISARHPTQATAAGSFPRLKMSRERRPPVISFRTSRRTRNSQRRETEAVAAAASAPASASTSPTAALGPPTFRSQPPMHMPASQGVVPIHPASATRELQATQMVSAGDPWQGLELPDQTPFGGLLPQARGATDQEALEQDYLRMFGFPDDGC</sequence>
<proteinExistence type="predicted"/>
<feature type="compositionally biased region" description="Low complexity" evidence="1">
    <location>
        <begin position="394"/>
        <end position="417"/>
    </location>
</feature>
<feature type="region of interest" description="Disordered" evidence="1">
    <location>
        <begin position="54"/>
        <end position="75"/>
    </location>
</feature>
<reference evidence="2 3" key="1">
    <citation type="journal article" date="2024" name="Nat. Commun.">
        <title>Phylogenomics reveals the evolutionary origins of lichenization in chlorophyte algae.</title>
        <authorList>
            <person name="Puginier C."/>
            <person name="Libourel C."/>
            <person name="Otte J."/>
            <person name="Skaloud P."/>
            <person name="Haon M."/>
            <person name="Grisel S."/>
            <person name="Petersen M."/>
            <person name="Berrin J.G."/>
            <person name="Delaux P.M."/>
            <person name="Dal Grande F."/>
            <person name="Keller J."/>
        </authorList>
    </citation>
    <scope>NUCLEOTIDE SEQUENCE [LARGE SCALE GENOMIC DNA]</scope>
    <source>
        <strain evidence="2 3">SAG 2036</strain>
    </source>
</reference>
<accession>A0AAW1P456</accession>
<name>A0AAW1P456_9CHLO</name>
<keyword evidence="3" id="KW-1185">Reference proteome</keyword>
<dbReference type="EMBL" id="JALJOQ010000046">
    <property type="protein sequence ID" value="KAK9805015.1"/>
    <property type="molecule type" value="Genomic_DNA"/>
</dbReference>
<evidence type="ECO:0000313" key="3">
    <source>
        <dbReference type="Proteomes" id="UP001465755"/>
    </source>
</evidence>
<comment type="caution">
    <text evidence="2">The sequence shown here is derived from an EMBL/GenBank/DDBJ whole genome shotgun (WGS) entry which is preliminary data.</text>
</comment>